<keyword evidence="1" id="KW-0812">Transmembrane</keyword>
<evidence type="ECO:0000256" key="2">
    <source>
        <dbReference type="SAM" id="SignalP"/>
    </source>
</evidence>
<proteinExistence type="predicted"/>
<gene>
    <name evidence="3" type="ORF">B0H16DRAFT_382812</name>
</gene>
<feature type="transmembrane region" description="Helical" evidence="1">
    <location>
        <begin position="36"/>
        <end position="59"/>
    </location>
</feature>
<accession>A0AAD7HHG7</accession>
<dbReference type="EMBL" id="JARKIB010000237">
    <property type="protein sequence ID" value="KAJ7720703.1"/>
    <property type="molecule type" value="Genomic_DNA"/>
</dbReference>
<keyword evidence="1" id="KW-0472">Membrane</keyword>
<name>A0AAD7HHG7_9AGAR</name>
<feature type="signal peptide" evidence="2">
    <location>
        <begin position="1"/>
        <end position="22"/>
    </location>
</feature>
<evidence type="ECO:0008006" key="5">
    <source>
        <dbReference type="Google" id="ProtNLM"/>
    </source>
</evidence>
<feature type="chain" id="PRO_5042047003" description="Secreted peptide" evidence="2">
    <location>
        <begin position="23"/>
        <end position="84"/>
    </location>
</feature>
<organism evidence="3 4">
    <name type="scientific">Mycena metata</name>
    <dbReference type="NCBI Taxonomy" id="1033252"/>
    <lineage>
        <taxon>Eukaryota</taxon>
        <taxon>Fungi</taxon>
        <taxon>Dikarya</taxon>
        <taxon>Basidiomycota</taxon>
        <taxon>Agaricomycotina</taxon>
        <taxon>Agaricomycetes</taxon>
        <taxon>Agaricomycetidae</taxon>
        <taxon>Agaricales</taxon>
        <taxon>Marasmiineae</taxon>
        <taxon>Mycenaceae</taxon>
        <taxon>Mycena</taxon>
    </lineage>
</organism>
<dbReference type="AlphaFoldDB" id="A0AAD7HHG7"/>
<sequence>MLHLLLASSVLLLLHFYSQMLSVRCAIKLHMYLPPWLFTRCVICFVCPVFYCSFFGFTAESDHSSLTPKSSPNVLFGWMGRRQV</sequence>
<evidence type="ECO:0000313" key="3">
    <source>
        <dbReference type="EMBL" id="KAJ7720703.1"/>
    </source>
</evidence>
<evidence type="ECO:0000256" key="1">
    <source>
        <dbReference type="SAM" id="Phobius"/>
    </source>
</evidence>
<protein>
    <recommendedName>
        <fullName evidence="5">Secreted peptide</fullName>
    </recommendedName>
</protein>
<dbReference type="Proteomes" id="UP001215598">
    <property type="component" value="Unassembled WGS sequence"/>
</dbReference>
<keyword evidence="2" id="KW-0732">Signal</keyword>
<evidence type="ECO:0000313" key="4">
    <source>
        <dbReference type="Proteomes" id="UP001215598"/>
    </source>
</evidence>
<comment type="caution">
    <text evidence="3">The sequence shown here is derived from an EMBL/GenBank/DDBJ whole genome shotgun (WGS) entry which is preliminary data.</text>
</comment>
<reference evidence="3" key="1">
    <citation type="submission" date="2023-03" db="EMBL/GenBank/DDBJ databases">
        <title>Massive genome expansion in bonnet fungi (Mycena s.s.) driven by repeated elements and novel gene families across ecological guilds.</title>
        <authorList>
            <consortium name="Lawrence Berkeley National Laboratory"/>
            <person name="Harder C.B."/>
            <person name="Miyauchi S."/>
            <person name="Viragh M."/>
            <person name="Kuo A."/>
            <person name="Thoen E."/>
            <person name="Andreopoulos B."/>
            <person name="Lu D."/>
            <person name="Skrede I."/>
            <person name="Drula E."/>
            <person name="Henrissat B."/>
            <person name="Morin E."/>
            <person name="Kohler A."/>
            <person name="Barry K."/>
            <person name="LaButti K."/>
            <person name="Morin E."/>
            <person name="Salamov A."/>
            <person name="Lipzen A."/>
            <person name="Mereny Z."/>
            <person name="Hegedus B."/>
            <person name="Baldrian P."/>
            <person name="Stursova M."/>
            <person name="Weitz H."/>
            <person name="Taylor A."/>
            <person name="Grigoriev I.V."/>
            <person name="Nagy L.G."/>
            <person name="Martin F."/>
            <person name="Kauserud H."/>
        </authorList>
    </citation>
    <scope>NUCLEOTIDE SEQUENCE</scope>
    <source>
        <strain evidence="3">CBHHK182m</strain>
    </source>
</reference>
<keyword evidence="4" id="KW-1185">Reference proteome</keyword>
<keyword evidence="1" id="KW-1133">Transmembrane helix</keyword>